<dbReference type="Proteomes" id="UP000005307">
    <property type="component" value="Chromosome"/>
</dbReference>
<evidence type="ECO:0000313" key="1">
    <source>
        <dbReference type="EMBL" id="AGI68960.1"/>
    </source>
</evidence>
<accession>M9RGN9</accession>
<name>M9RGN9_9RHOB</name>
<sequence length="69" mass="7560">MHTLKLRVEKDMRLENTQDFKNGSVVKSANVSGLATGTNVITLNGELPVEHLNAGDRIIELRPCSRTLG</sequence>
<organism evidence="1 2">
    <name type="scientific">Octadecabacter antarcticus 307</name>
    <dbReference type="NCBI Taxonomy" id="391626"/>
    <lineage>
        <taxon>Bacteria</taxon>
        <taxon>Pseudomonadati</taxon>
        <taxon>Pseudomonadota</taxon>
        <taxon>Alphaproteobacteria</taxon>
        <taxon>Rhodobacterales</taxon>
        <taxon>Roseobacteraceae</taxon>
        <taxon>Octadecabacter</taxon>
    </lineage>
</organism>
<evidence type="ECO:0000313" key="2">
    <source>
        <dbReference type="Proteomes" id="UP000005307"/>
    </source>
</evidence>
<protein>
    <recommendedName>
        <fullName evidence="3">Hedgehog/Intein (Hint) domain-containing protein</fullName>
    </recommendedName>
</protein>
<dbReference type="KEGG" id="oat:OAN307_c34770"/>
<evidence type="ECO:0008006" key="3">
    <source>
        <dbReference type="Google" id="ProtNLM"/>
    </source>
</evidence>
<dbReference type="AlphaFoldDB" id="M9RGN9"/>
<gene>
    <name evidence="1" type="ORF">OAN307_c34770</name>
</gene>
<dbReference type="HOGENOM" id="CLU_2771816_0_0_5"/>
<dbReference type="EMBL" id="CP003740">
    <property type="protein sequence ID" value="AGI68960.1"/>
    <property type="molecule type" value="Genomic_DNA"/>
</dbReference>
<reference evidence="1 2" key="1">
    <citation type="journal article" date="2013" name="PLoS ONE">
        <title>Poles Apart: Arctic and Antarctic Octadecabacter strains Share High Genome Plasticity and a New Type of Xanthorhodopsin.</title>
        <authorList>
            <person name="Vollmers J."/>
            <person name="Voget S."/>
            <person name="Dietrich S."/>
            <person name="Gollnow K."/>
            <person name="Smits M."/>
            <person name="Meyer K."/>
            <person name="Brinkhoff T."/>
            <person name="Simon M."/>
            <person name="Daniel R."/>
        </authorList>
    </citation>
    <scope>NUCLEOTIDE SEQUENCE [LARGE SCALE GENOMIC DNA]</scope>
    <source>
        <strain evidence="1 2">307</strain>
    </source>
</reference>
<keyword evidence="2" id="KW-1185">Reference proteome</keyword>
<proteinExistence type="predicted"/>